<accession>A0AAV4GB84</accession>
<protein>
    <recommendedName>
        <fullName evidence="3">Endonuclease/exonuclease/phosphatase domain-containing protein</fullName>
    </recommendedName>
</protein>
<organism evidence="1 2">
    <name type="scientific">Elysia marginata</name>
    <dbReference type="NCBI Taxonomy" id="1093978"/>
    <lineage>
        <taxon>Eukaryota</taxon>
        <taxon>Metazoa</taxon>
        <taxon>Spiralia</taxon>
        <taxon>Lophotrochozoa</taxon>
        <taxon>Mollusca</taxon>
        <taxon>Gastropoda</taxon>
        <taxon>Heterobranchia</taxon>
        <taxon>Euthyneura</taxon>
        <taxon>Panpulmonata</taxon>
        <taxon>Sacoglossa</taxon>
        <taxon>Placobranchoidea</taxon>
        <taxon>Plakobranchidae</taxon>
        <taxon>Elysia</taxon>
    </lineage>
</organism>
<proteinExistence type="predicted"/>
<evidence type="ECO:0000313" key="1">
    <source>
        <dbReference type="EMBL" id="GFR82511.1"/>
    </source>
</evidence>
<gene>
    <name evidence="1" type="ORF">ElyMa_005953700</name>
</gene>
<comment type="caution">
    <text evidence="1">The sequence shown here is derived from an EMBL/GenBank/DDBJ whole genome shotgun (WGS) entry which is preliminary data.</text>
</comment>
<evidence type="ECO:0000313" key="2">
    <source>
        <dbReference type="Proteomes" id="UP000762676"/>
    </source>
</evidence>
<evidence type="ECO:0008006" key="3">
    <source>
        <dbReference type="Google" id="ProtNLM"/>
    </source>
</evidence>
<dbReference type="EMBL" id="BMAT01011944">
    <property type="protein sequence ID" value="GFR82511.1"/>
    <property type="molecule type" value="Genomic_DNA"/>
</dbReference>
<dbReference type="Proteomes" id="UP000762676">
    <property type="component" value="Unassembled WGS sequence"/>
</dbReference>
<dbReference type="AlphaFoldDB" id="A0AAV4GB84"/>
<reference evidence="1 2" key="1">
    <citation type="journal article" date="2021" name="Elife">
        <title>Chloroplast acquisition without the gene transfer in kleptoplastic sea slugs, Plakobranchus ocellatus.</title>
        <authorList>
            <person name="Maeda T."/>
            <person name="Takahashi S."/>
            <person name="Yoshida T."/>
            <person name="Shimamura S."/>
            <person name="Takaki Y."/>
            <person name="Nagai Y."/>
            <person name="Toyoda A."/>
            <person name="Suzuki Y."/>
            <person name="Arimoto A."/>
            <person name="Ishii H."/>
            <person name="Satoh N."/>
            <person name="Nishiyama T."/>
            <person name="Hasebe M."/>
            <person name="Maruyama T."/>
            <person name="Minagawa J."/>
            <person name="Obokata J."/>
            <person name="Shigenobu S."/>
        </authorList>
    </citation>
    <scope>NUCLEOTIDE SEQUENCE [LARGE SCALE GENOMIC DNA]</scope>
</reference>
<sequence length="120" mass="13390">MDLDILGSSEHRGIGEGTAKKENHLFIFSGVDLHQHGFDMLLKKDIENCANGCVECKLKFSITKSQAIQHFSGSDICTNNRLSEADPKLTTKNFKTYKKNLKSTEVLIIMGDFNGIHQTC</sequence>
<name>A0AAV4GB84_9GAST</name>
<keyword evidence="2" id="KW-1185">Reference proteome</keyword>